<keyword evidence="2" id="KW-0175">Coiled coil</keyword>
<dbReference type="AlphaFoldDB" id="A0A1Y0I5P1"/>
<dbReference type="Gene3D" id="1.10.287.470">
    <property type="entry name" value="Helix hairpin bin"/>
    <property type="match status" value="1"/>
</dbReference>
<dbReference type="OrthoDB" id="8524475at2"/>
<feature type="coiled-coil region" evidence="2">
    <location>
        <begin position="202"/>
        <end position="236"/>
    </location>
</feature>
<keyword evidence="7" id="KW-1185">Reference proteome</keyword>
<keyword evidence="4" id="KW-1133">Transmembrane helix</keyword>
<dbReference type="Gene3D" id="2.40.420.20">
    <property type="match status" value="1"/>
</dbReference>
<comment type="similarity">
    <text evidence="1">Belongs to the membrane fusion protein (MFP) (TC 8.A.1) family.</text>
</comment>
<accession>A0A1Y0I5P1</accession>
<dbReference type="Proteomes" id="UP000196027">
    <property type="component" value="Chromosome"/>
</dbReference>
<reference evidence="6 7" key="1">
    <citation type="submission" date="2017-05" db="EMBL/GenBank/DDBJ databases">
        <title>Genomic insights into alkan degradation activity of Oleiphilus messinensis.</title>
        <authorList>
            <person name="Kozyavkin S.A."/>
            <person name="Slesarev A.I."/>
            <person name="Golyshin P.N."/>
            <person name="Korzhenkov A."/>
            <person name="Golyshina O.N."/>
            <person name="Toshchakov S.V."/>
        </authorList>
    </citation>
    <scope>NUCLEOTIDE SEQUENCE [LARGE SCALE GENOMIC DNA]</scope>
    <source>
        <strain evidence="6 7">ME102</strain>
    </source>
</reference>
<proteinExistence type="inferred from homology"/>
<evidence type="ECO:0000313" key="6">
    <source>
        <dbReference type="EMBL" id="ARU55782.1"/>
    </source>
</evidence>
<protein>
    <submittedName>
        <fullName evidence="6">RND superfamily NFE family efflux transporter membrane fusion subunit</fullName>
    </submittedName>
</protein>
<evidence type="ECO:0000256" key="3">
    <source>
        <dbReference type="SAM" id="MobiDB-lite"/>
    </source>
</evidence>
<organism evidence="6 7">
    <name type="scientific">Oleiphilus messinensis</name>
    <dbReference type="NCBI Taxonomy" id="141451"/>
    <lineage>
        <taxon>Bacteria</taxon>
        <taxon>Pseudomonadati</taxon>
        <taxon>Pseudomonadota</taxon>
        <taxon>Gammaproteobacteria</taxon>
        <taxon>Oceanospirillales</taxon>
        <taxon>Oleiphilaceae</taxon>
        <taxon>Oleiphilus</taxon>
    </lineage>
</organism>
<dbReference type="Pfam" id="PF25917">
    <property type="entry name" value="BSH_RND"/>
    <property type="match status" value="1"/>
</dbReference>
<evidence type="ECO:0000259" key="5">
    <source>
        <dbReference type="Pfam" id="PF25917"/>
    </source>
</evidence>
<dbReference type="GO" id="GO:0015562">
    <property type="term" value="F:efflux transmembrane transporter activity"/>
    <property type="evidence" value="ECO:0007669"/>
    <property type="project" value="TreeGrafter"/>
</dbReference>
<feature type="compositionally biased region" description="Low complexity" evidence="3">
    <location>
        <begin position="1"/>
        <end position="15"/>
    </location>
</feature>
<feature type="coiled-coil region" evidence="2">
    <location>
        <begin position="140"/>
        <end position="167"/>
    </location>
</feature>
<dbReference type="Gene3D" id="2.40.50.100">
    <property type="match status" value="1"/>
</dbReference>
<evidence type="ECO:0000313" key="7">
    <source>
        <dbReference type="Proteomes" id="UP000196027"/>
    </source>
</evidence>
<dbReference type="EMBL" id="CP021425">
    <property type="protein sequence ID" value="ARU55782.1"/>
    <property type="molecule type" value="Genomic_DNA"/>
</dbReference>
<dbReference type="SUPFAM" id="SSF111369">
    <property type="entry name" value="HlyD-like secretion proteins"/>
    <property type="match status" value="1"/>
</dbReference>
<dbReference type="Gene3D" id="2.40.30.170">
    <property type="match status" value="1"/>
</dbReference>
<evidence type="ECO:0000256" key="1">
    <source>
        <dbReference type="ARBA" id="ARBA00009477"/>
    </source>
</evidence>
<dbReference type="RefSeq" id="WP_087460849.1">
    <property type="nucleotide sequence ID" value="NZ_CP021425.1"/>
</dbReference>
<sequence length="474" mass="52010">MSEQAPANQPQQTPTSEPMPKGSLKIALISVFSILVITALVIMWLKSAQPHPPVVESKEKAWNVQTIELSAADRHPEIELLGTVESPYTSELRATVNADVTRVDVSEGQYVAQGQILLTLDDRETKLALLQREADVIDLQSQVESEINRHKQDLKSLENEKTLIDLAERAVARESKLKQSNVSSEVKMDQSRQSLQQQQLSLNARELNIRNHQSRLAQLRAKLKRAEAQLSLAQLDQNRTLVRAPFSGRITAVTSSPGERARIGDVLISMYDEAHVEVRGQIPNRWITTIQNASQRNLQLSALALGYGGQINLVLDRLSGKANAGSGGIDGLFRESKNPLSAHTLQLTSAPQMPLLVGQILTLKLQLPAERNVFAMPVSSIYGNNRVYRVKDSRLEAVRIDHVGTQIVSGKQLILVKSAALQDGDRVITTQLPNAINGLKVTTAPNTVAQELIGQPAQLSHTAPDVSSTENRAE</sequence>
<dbReference type="KEGG" id="ome:OLMES_1707"/>
<keyword evidence="4" id="KW-0472">Membrane</keyword>
<evidence type="ECO:0000256" key="4">
    <source>
        <dbReference type="SAM" id="Phobius"/>
    </source>
</evidence>
<feature type="region of interest" description="Disordered" evidence="3">
    <location>
        <begin position="1"/>
        <end position="20"/>
    </location>
</feature>
<dbReference type="PANTHER" id="PTHR30469">
    <property type="entry name" value="MULTIDRUG RESISTANCE PROTEIN MDTA"/>
    <property type="match status" value="1"/>
</dbReference>
<feature type="transmembrane region" description="Helical" evidence="4">
    <location>
        <begin position="26"/>
        <end position="45"/>
    </location>
</feature>
<dbReference type="InterPro" id="IPR058625">
    <property type="entry name" value="MdtA-like_BSH"/>
</dbReference>
<dbReference type="GO" id="GO:1990281">
    <property type="term" value="C:efflux pump complex"/>
    <property type="evidence" value="ECO:0007669"/>
    <property type="project" value="TreeGrafter"/>
</dbReference>
<gene>
    <name evidence="6" type="ORF">OLMES_1707</name>
</gene>
<evidence type="ECO:0000256" key="2">
    <source>
        <dbReference type="SAM" id="Coils"/>
    </source>
</evidence>
<keyword evidence="4" id="KW-0812">Transmembrane</keyword>
<feature type="domain" description="Multidrug resistance protein MdtA-like barrel-sandwich hybrid" evidence="5">
    <location>
        <begin position="90"/>
        <end position="263"/>
    </location>
</feature>
<name>A0A1Y0I5P1_9GAMM</name>